<feature type="transmembrane region" description="Helical" evidence="16">
    <location>
        <begin position="119"/>
        <end position="140"/>
    </location>
</feature>
<evidence type="ECO:0000256" key="8">
    <source>
        <dbReference type="ARBA" id="ARBA00022532"/>
    </source>
</evidence>
<evidence type="ECO:0000313" key="18">
    <source>
        <dbReference type="Proteomes" id="UP000293550"/>
    </source>
</evidence>
<sequence length="145" mass="16283">MLGYRVGNGFKGRLPQRMAGANPNLFHKFTRLDLFMKMKPHHQWQLQRLTALFLSIALPFLGVFLLALKRADYNQVVMAVRNPALAAFLGVTIAVSLYHMALELKEIIRDYLRDSAAKVALGLTYSAAVGLMILTLYSLIGIMCR</sequence>
<comment type="subcellular location">
    <subcellularLocation>
        <location evidence="3">Membrane</location>
        <topology evidence="3">Multi-pass membrane protein</topology>
    </subcellularLocation>
</comment>
<comment type="subunit">
    <text evidence="5">Part of an enzyme complex containing four subunits: a flavoprotein, an iron-sulfur protein, plus two membrane-anchoring proteins, SdhC and SdhD.</text>
</comment>
<keyword evidence="10 16" id="KW-0812">Transmembrane</keyword>
<dbReference type="Gene3D" id="1.20.1300.10">
    <property type="entry name" value="Fumarate reductase/succinate dehydrogenase, transmembrane subunit"/>
    <property type="match status" value="1"/>
</dbReference>
<comment type="pathway">
    <text evidence="4">Carbohydrate metabolism; tricarboxylic acid cycle.</text>
</comment>
<protein>
    <recommendedName>
        <fullName evidence="6">Succinate dehydrogenase hydrophobic membrane anchor subunit</fullName>
    </recommendedName>
</protein>
<dbReference type="AlphaFoldDB" id="A0A4Q7DMT5"/>
<keyword evidence="9" id="KW-0349">Heme</keyword>
<accession>A0A4Q7DMT5</accession>
<gene>
    <name evidence="17" type="primary">sdhD</name>
    <name evidence="17" type="ORF">EQU50_04165</name>
</gene>
<dbReference type="Proteomes" id="UP000293550">
    <property type="component" value="Unassembled WGS sequence"/>
</dbReference>
<evidence type="ECO:0000256" key="10">
    <source>
        <dbReference type="ARBA" id="ARBA00022692"/>
    </source>
</evidence>
<evidence type="ECO:0000256" key="6">
    <source>
        <dbReference type="ARBA" id="ARBA00019425"/>
    </source>
</evidence>
<dbReference type="GO" id="GO:0020037">
    <property type="term" value="F:heme binding"/>
    <property type="evidence" value="ECO:0007669"/>
    <property type="project" value="InterPro"/>
</dbReference>
<organism evidence="17 18">
    <name type="scientific">Candidatus Finniella inopinata</name>
    <dbReference type="NCBI Taxonomy" id="1696036"/>
    <lineage>
        <taxon>Bacteria</taxon>
        <taxon>Pseudomonadati</taxon>
        <taxon>Pseudomonadota</taxon>
        <taxon>Alphaproteobacteria</taxon>
        <taxon>Holosporales</taxon>
        <taxon>Candidatus Paracaedibacteraceae</taxon>
        <taxon>Candidatus Finniella</taxon>
    </lineage>
</organism>
<dbReference type="GO" id="GO:0016020">
    <property type="term" value="C:membrane"/>
    <property type="evidence" value="ECO:0007669"/>
    <property type="project" value="UniProtKB-SubCell"/>
</dbReference>
<evidence type="ECO:0000256" key="15">
    <source>
        <dbReference type="ARBA" id="ARBA00023136"/>
    </source>
</evidence>
<name>A0A4Q7DMT5_9PROT</name>
<proteinExistence type="predicted"/>
<comment type="function">
    <text evidence="2">Membrane-anchoring subunit of succinate dehydrogenase (SDH).</text>
</comment>
<feature type="transmembrane region" description="Helical" evidence="16">
    <location>
        <begin position="80"/>
        <end position="99"/>
    </location>
</feature>
<evidence type="ECO:0000256" key="4">
    <source>
        <dbReference type="ARBA" id="ARBA00005163"/>
    </source>
</evidence>
<dbReference type="EMBL" id="SCFB01000005">
    <property type="protein sequence ID" value="RZI46136.1"/>
    <property type="molecule type" value="Genomic_DNA"/>
</dbReference>
<keyword evidence="14" id="KW-0408">Iron</keyword>
<dbReference type="OrthoDB" id="9809280at2"/>
<keyword evidence="12" id="KW-0249">Electron transport</keyword>
<keyword evidence="15 16" id="KW-0472">Membrane</keyword>
<evidence type="ECO:0000256" key="2">
    <source>
        <dbReference type="ARBA" id="ARBA00004050"/>
    </source>
</evidence>
<evidence type="ECO:0000256" key="5">
    <source>
        <dbReference type="ARBA" id="ARBA00011558"/>
    </source>
</evidence>
<dbReference type="InterPro" id="IPR000701">
    <property type="entry name" value="SuccDH_FuR_B_TM-su"/>
</dbReference>
<keyword evidence="8" id="KW-0816">Tricarboxylic acid cycle</keyword>
<dbReference type="GO" id="GO:0046872">
    <property type="term" value="F:metal ion binding"/>
    <property type="evidence" value="ECO:0007669"/>
    <property type="project" value="UniProtKB-KW"/>
</dbReference>
<evidence type="ECO:0000256" key="3">
    <source>
        <dbReference type="ARBA" id="ARBA00004141"/>
    </source>
</evidence>
<dbReference type="Pfam" id="PF01127">
    <property type="entry name" value="Sdh_cyt"/>
    <property type="match status" value="1"/>
</dbReference>
<evidence type="ECO:0000256" key="12">
    <source>
        <dbReference type="ARBA" id="ARBA00022982"/>
    </source>
</evidence>
<dbReference type="SUPFAM" id="SSF81343">
    <property type="entry name" value="Fumarate reductase respiratory complex transmembrane subunits"/>
    <property type="match status" value="1"/>
</dbReference>
<dbReference type="InterPro" id="IPR034804">
    <property type="entry name" value="SQR/QFR_C/D"/>
</dbReference>
<evidence type="ECO:0000256" key="11">
    <source>
        <dbReference type="ARBA" id="ARBA00022723"/>
    </source>
</evidence>
<keyword evidence="18" id="KW-1185">Reference proteome</keyword>
<evidence type="ECO:0000313" key="17">
    <source>
        <dbReference type="EMBL" id="RZI46136.1"/>
    </source>
</evidence>
<evidence type="ECO:0000256" key="1">
    <source>
        <dbReference type="ARBA" id="ARBA00001971"/>
    </source>
</evidence>
<dbReference type="NCBIfam" id="TIGR02968">
    <property type="entry name" value="succ_dehyd_anc"/>
    <property type="match status" value="1"/>
</dbReference>
<evidence type="ECO:0000256" key="13">
    <source>
        <dbReference type="ARBA" id="ARBA00022989"/>
    </source>
</evidence>
<evidence type="ECO:0000256" key="9">
    <source>
        <dbReference type="ARBA" id="ARBA00022617"/>
    </source>
</evidence>
<feature type="transmembrane region" description="Helical" evidence="16">
    <location>
        <begin position="46"/>
        <end position="68"/>
    </location>
</feature>
<comment type="cofactor">
    <cofactor evidence="1">
        <name>heme</name>
        <dbReference type="ChEBI" id="CHEBI:30413"/>
    </cofactor>
</comment>
<dbReference type="UniPathway" id="UPA00223"/>
<keyword evidence="7" id="KW-0813">Transport</keyword>
<evidence type="ECO:0000256" key="16">
    <source>
        <dbReference type="SAM" id="Phobius"/>
    </source>
</evidence>
<evidence type="ECO:0000256" key="14">
    <source>
        <dbReference type="ARBA" id="ARBA00023004"/>
    </source>
</evidence>
<comment type="caution">
    <text evidence="17">The sequence shown here is derived from an EMBL/GenBank/DDBJ whole genome shotgun (WGS) entry which is preliminary data.</text>
</comment>
<evidence type="ECO:0000256" key="7">
    <source>
        <dbReference type="ARBA" id="ARBA00022448"/>
    </source>
</evidence>
<dbReference type="InterPro" id="IPR014312">
    <property type="entry name" value="Succ_DH_anchor"/>
</dbReference>
<dbReference type="GO" id="GO:0006099">
    <property type="term" value="P:tricarboxylic acid cycle"/>
    <property type="evidence" value="ECO:0007669"/>
    <property type="project" value="UniProtKB-UniPathway"/>
</dbReference>
<reference evidence="17 18" key="1">
    <citation type="submission" date="2018-10" db="EMBL/GenBank/DDBJ databases">
        <title>An updated phylogeny of the Alphaproteobacteria reveals that the parasitic Rickettsiales and Holosporales have independent origins.</title>
        <authorList>
            <person name="Munoz-Gomez S.A."/>
            <person name="Hess S."/>
            <person name="Burger G."/>
            <person name="Lang B.F."/>
            <person name="Susko E."/>
            <person name="Slamovits C.H."/>
            <person name="Roger A.J."/>
        </authorList>
    </citation>
    <scope>NUCLEOTIDE SEQUENCE [LARGE SCALE GENOMIC DNA]</scope>
    <source>
        <strain evidence="17">HOLO01</strain>
    </source>
</reference>
<keyword evidence="11" id="KW-0479">Metal-binding</keyword>
<keyword evidence="13 16" id="KW-1133">Transmembrane helix</keyword>